<dbReference type="GO" id="GO:0015144">
    <property type="term" value="F:carbohydrate transmembrane transporter activity"/>
    <property type="evidence" value="ECO:0007669"/>
    <property type="project" value="InterPro"/>
</dbReference>
<sequence length="285" mass="30715">MDIFLAILPALFWGTIVVFNVKLGGGPYSQILGTTIGALILSIVIYIFSMPDLTPYIFIIGLISGLFWALGQTNQLKSIQIMGVSKAYPISTGLQLISTSLFGVIVFGEWDTTRSIVLGVIAILLIIAGAVLTSIEKKKNGEDDSNGDFKKGMIFLIISTVGYLVYVIIMRLANVSGWQALMPQGVGMVIGALILTFKYKPYNKYTIRNIIPGLIWAAGNLFLFISQPRVGVATSFSLSQMGVVIATLGGIFILKEKKTKIQLICIAIGIVLIVTAGFLLGIAKT</sequence>
<protein>
    <submittedName>
        <fullName evidence="8">Glucose transporter GlcU</fullName>
    </submittedName>
</protein>
<feature type="transmembrane region" description="Helical" evidence="7">
    <location>
        <begin position="209"/>
        <end position="226"/>
    </location>
</feature>
<feature type="transmembrane region" description="Helical" evidence="7">
    <location>
        <begin position="261"/>
        <end position="283"/>
    </location>
</feature>
<evidence type="ECO:0000256" key="1">
    <source>
        <dbReference type="ARBA" id="ARBA00004127"/>
    </source>
</evidence>
<evidence type="ECO:0000313" key="8">
    <source>
        <dbReference type="EMBL" id="ALC80357.1"/>
    </source>
</evidence>
<dbReference type="Proteomes" id="UP000067625">
    <property type="component" value="Chromosome"/>
</dbReference>
<comment type="similarity">
    <text evidence="2">Belongs to the GRP transporter (TC 2.A.7.5) family.</text>
</comment>
<dbReference type="GO" id="GO:0012505">
    <property type="term" value="C:endomembrane system"/>
    <property type="evidence" value="ECO:0007669"/>
    <property type="project" value="UniProtKB-SubCell"/>
</dbReference>
<dbReference type="SUPFAM" id="SSF103481">
    <property type="entry name" value="Multidrug resistance efflux transporter EmrE"/>
    <property type="match status" value="2"/>
</dbReference>
<evidence type="ECO:0000313" key="9">
    <source>
        <dbReference type="Proteomes" id="UP000067625"/>
    </source>
</evidence>
<dbReference type="OrthoDB" id="1452595at2"/>
<evidence type="ECO:0000256" key="3">
    <source>
        <dbReference type="ARBA" id="ARBA00022597"/>
    </source>
</evidence>
<dbReference type="STRING" id="1441095.AM592_01125"/>
<reference evidence="8 9" key="2">
    <citation type="journal article" date="2016" name="Int. J. Syst. Evol. Microbiol.">
        <title>Bacillus gobiensis sp. nov., isolated from a soil sample.</title>
        <authorList>
            <person name="Liu B."/>
            <person name="Liu G.H."/>
            <person name="Cetin S."/>
            <person name="Schumann P."/>
            <person name="Pan Z.Z."/>
            <person name="Chen Q.Q."/>
        </authorList>
    </citation>
    <scope>NUCLEOTIDE SEQUENCE [LARGE SCALE GENOMIC DNA]</scope>
    <source>
        <strain evidence="8 9">FJAT-4402</strain>
    </source>
</reference>
<feature type="transmembrane region" description="Helical" evidence="7">
    <location>
        <begin position="92"/>
        <end position="110"/>
    </location>
</feature>
<keyword evidence="3 8" id="KW-0813">Transport</keyword>
<dbReference type="GO" id="GO:0016020">
    <property type="term" value="C:membrane"/>
    <property type="evidence" value="ECO:0007669"/>
    <property type="project" value="InterPro"/>
</dbReference>
<reference evidence="9" key="1">
    <citation type="submission" date="2015-08" db="EMBL/GenBank/DDBJ databases">
        <title>Genome sequencing project for genomic taxonomy and phylogenomics of Bacillus-like bacteria.</title>
        <authorList>
            <person name="Liu B."/>
            <person name="Wang J."/>
            <person name="Zhu Y."/>
            <person name="Liu G."/>
            <person name="Chen Q."/>
            <person name="Chen Z."/>
            <person name="Lan J."/>
            <person name="Che J."/>
            <person name="Ge C."/>
            <person name="Shi H."/>
            <person name="Pan Z."/>
            <person name="Liu X."/>
        </authorList>
    </citation>
    <scope>NUCLEOTIDE SEQUENCE [LARGE SCALE GENOMIC DNA]</scope>
    <source>
        <strain evidence="9">FJAT-4402</strain>
    </source>
</reference>
<evidence type="ECO:0000256" key="4">
    <source>
        <dbReference type="ARBA" id="ARBA00022692"/>
    </source>
</evidence>
<dbReference type="PATRIC" id="fig|1441095.3.peg.251"/>
<feature type="transmembrane region" description="Helical" evidence="7">
    <location>
        <begin position="31"/>
        <end position="48"/>
    </location>
</feature>
<keyword evidence="5 7" id="KW-1133">Transmembrane helix</keyword>
<keyword evidence="3 8" id="KW-0762">Sugar transport</keyword>
<feature type="transmembrane region" description="Helical" evidence="7">
    <location>
        <begin position="153"/>
        <end position="172"/>
    </location>
</feature>
<dbReference type="EMBL" id="CP012600">
    <property type="protein sequence ID" value="ALC80357.1"/>
    <property type="molecule type" value="Genomic_DNA"/>
</dbReference>
<evidence type="ECO:0000256" key="6">
    <source>
        <dbReference type="ARBA" id="ARBA00023136"/>
    </source>
</evidence>
<dbReference type="InterPro" id="IPR010651">
    <property type="entry name" value="Sugar_transport"/>
</dbReference>
<keyword evidence="4 7" id="KW-0812">Transmembrane</keyword>
<evidence type="ECO:0000256" key="7">
    <source>
        <dbReference type="SAM" id="Phobius"/>
    </source>
</evidence>
<gene>
    <name evidence="8" type="ORF">AM592_01125</name>
</gene>
<feature type="transmembrane region" description="Helical" evidence="7">
    <location>
        <begin position="232"/>
        <end position="254"/>
    </location>
</feature>
<name>A0A0M5JAZ0_9BACI</name>
<feature type="transmembrane region" description="Helical" evidence="7">
    <location>
        <begin position="54"/>
        <end position="71"/>
    </location>
</feature>
<organism evidence="8 9">
    <name type="scientific">Bacillus gobiensis</name>
    <dbReference type="NCBI Taxonomy" id="1441095"/>
    <lineage>
        <taxon>Bacteria</taxon>
        <taxon>Bacillati</taxon>
        <taxon>Bacillota</taxon>
        <taxon>Bacilli</taxon>
        <taxon>Bacillales</taxon>
        <taxon>Bacillaceae</taxon>
        <taxon>Bacillus</taxon>
    </lineage>
</organism>
<feature type="transmembrane region" description="Helical" evidence="7">
    <location>
        <begin position="178"/>
        <end position="197"/>
    </location>
</feature>
<dbReference type="NCBIfam" id="TIGR00776">
    <property type="entry name" value="RhaT"/>
    <property type="match status" value="1"/>
</dbReference>
<dbReference type="Pfam" id="PF06800">
    <property type="entry name" value="Sugar_transport"/>
    <property type="match status" value="1"/>
</dbReference>
<keyword evidence="6 7" id="KW-0472">Membrane</keyword>
<dbReference type="RefSeq" id="WP_053602082.1">
    <property type="nucleotide sequence ID" value="NZ_CP012600.1"/>
</dbReference>
<dbReference type="PANTHER" id="PTHR16119">
    <property type="entry name" value="TRANSMEMBRANE PROTEIN 144"/>
    <property type="match status" value="1"/>
</dbReference>
<dbReference type="PANTHER" id="PTHR16119:SF17">
    <property type="entry name" value="TRANSMEMBRANE PROTEIN 144"/>
    <property type="match status" value="1"/>
</dbReference>
<accession>A0A0M5JAZ0</accession>
<comment type="subcellular location">
    <subcellularLocation>
        <location evidence="1">Endomembrane system</location>
        <topology evidence="1">Multi-pass membrane protein</topology>
    </subcellularLocation>
</comment>
<evidence type="ECO:0000256" key="2">
    <source>
        <dbReference type="ARBA" id="ARBA00006117"/>
    </source>
</evidence>
<dbReference type="AlphaFoldDB" id="A0A0M5JAZ0"/>
<evidence type="ECO:0000256" key="5">
    <source>
        <dbReference type="ARBA" id="ARBA00022989"/>
    </source>
</evidence>
<dbReference type="InterPro" id="IPR037185">
    <property type="entry name" value="EmrE-like"/>
</dbReference>
<dbReference type="CDD" id="cd23112">
    <property type="entry name" value="glucose_uptake_GlcU"/>
    <property type="match status" value="1"/>
</dbReference>
<feature type="transmembrane region" description="Helical" evidence="7">
    <location>
        <begin position="6"/>
        <end position="24"/>
    </location>
</feature>
<keyword evidence="9" id="KW-1185">Reference proteome</keyword>
<proteinExistence type="inferred from homology"/>
<feature type="transmembrane region" description="Helical" evidence="7">
    <location>
        <begin position="116"/>
        <end position="133"/>
    </location>
</feature>